<keyword evidence="4" id="KW-0297">G-protein coupled receptor</keyword>
<evidence type="ECO:0000256" key="4">
    <source>
        <dbReference type="ARBA" id="ARBA00023040"/>
    </source>
</evidence>
<evidence type="ECO:0000256" key="2">
    <source>
        <dbReference type="ARBA" id="ARBA00022692"/>
    </source>
</evidence>
<feature type="transmembrane region" description="Helical" evidence="8">
    <location>
        <begin position="60"/>
        <end position="78"/>
    </location>
</feature>
<feature type="transmembrane region" description="Helical" evidence="8">
    <location>
        <begin position="183"/>
        <end position="204"/>
    </location>
</feature>
<keyword evidence="3 8" id="KW-1133">Transmembrane helix</keyword>
<protein>
    <recommendedName>
        <fullName evidence="9">G-protein coupled receptors family 1 profile domain-containing protein</fullName>
    </recommendedName>
</protein>
<evidence type="ECO:0000256" key="1">
    <source>
        <dbReference type="ARBA" id="ARBA00004141"/>
    </source>
</evidence>
<accession>A0A8S3UF05</accession>
<evidence type="ECO:0000256" key="3">
    <source>
        <dbReference type="ARBA" id="ARBA00022989"/>
    </source>
</evidence>
<feature type="transmembrane region" description="Helical" evidence="8">
    <location>
        <begin position="135"/>
        <end position="162"/>
    </location>
</feature>
<dbReference type="SUPFAM" id="SSF81321">
    <property type="entry name" value="Family A G protein-coupled receptor-like"/>
    <property type="match status" value="1"/>
</dbReference>
<evidence type="ECO:0000313" key="11">
    <source>
        <dbReference type="Proteomes" id="UP000683360"/>
    </source>
</evidence>
<evidence type="ECO:0000259" key="9">
    <source>
        <dbReference type="PROSITE" id="PS50262"/>
    </source>
</evidence>
<reference evidence="10" key="1">
    <citation type="submission" date="2021-03" db="EMBL/GenBank/DDBJ databases">
        <authorList>
            <person name="Bekaert M."/>
        </authorList>
    </citation>
    <scope>NUCLEOTIDE SEQUENCE</scope>
</reference>
<evidence type="ECO:0000256" key="7">
    <source>
        <dbReference type="ARBA" id="ARBA00023224"/>
    </source>
</evidence>
<keyword evidence="7" id="KW-0807">Transducer</keyword>
<proteinExistence type="predicted"/>
<dbReference type="Gene3D" id="1.20.1070.10">
    <property type="entry name" value="Rhodopsin 7-helix transmembrane proteins"/>
    <property type="match status" value="1"/>
</dbReference>
<gene>
    <name evidence="10" type="ORF">MEDL_56840</name>
</gene>
<dbReference type="GO" id="GO:0005886">
    <property type="term" value="C:plasma membrane"/>
    <property type="evidence" value="ECO:0007669"/>
    <property type="project" value="TreeGrafter"/>
</dbReference>
<evidence type="ECO:0000256" key="5">
    <source>
        <dbReference type="ARBA" id="ARBA00023136"/>
    </source>
</evidence>
<evidence type="ECO:0000313" key="10">
    <source>
        <dbReference type="EMBL" id="CAG2244813.1"/>
    </source>
</evidence>
<comment type="caution">
    <text evidence="10">The sequence shown here is derived from an EMBL/GenBank/DDBJ whole genome shotgun (WGS) entry which is preliminary data.</text>
</comment>
<keyword evidence="6" id="KW-0675">Receptor</keyword>
<feature type="transmembrane region" description="Helical" evidence="8">
    <location>
        <begin position="98"/>
        <end position="115"/>
    </location>
</feature>
<dbReference type="EMBL" id="CAJPWZ010002748">
    <property type="protein sequence ID" value="CAG2244813.1"/>
    <property type="molecule type" value="Genomic_DNA"/>
</dbReference>
<organism evidence="10 11">
    <name type="scientific">Mytilus edulis</name>
    <name type="common">Blue mussel</name>
    <dbReference type="NCBI Taxonomy" id="6550"/>
    <lineage>
        <taxon>Eukaryota</taxon>
        <taxon>Metazoa</taxon>
        <taxon>Spiralia</taxon>
        <taxon>Lophotrochozoa</taxon>
        <taxon>Mollusca</taxon>
        <taxon>Bivalvia</taxon>
        <taxon>Autobranchia</taxon>
        <taxon>Pteriomorphia</taxon>
        <taxon>Mytilida</taxon>
        <taxon>Mytiloidea</taxon>
        <taxon>Mytilidae</taxon>
        <taxon>Mytilinae</taxon>
        <taxon>Mytilus</taxon>
    </lineage>
</organism>
<keyword evidence="5 8" id="KW-0472">Membrane</keyword>
<sequence>MLGNIVTLFALWRRKKWTSVNLLIVVMAISDCMSLLVVLIRSTTVLLDLRVQSLRYVQLYVLEASVTISTSSAIIIGCERAFAVRKPLLFKKLWSTKLTVKLLTATAFVLLLFVGSRAGIEFIKGVDFFKAYAFIPYFIVTRGIPFGIIFATNISMLLGLIANKKQMKMMNMRDLDRQRIQSVVSITITVVSMTTLYFICMVPGRITIGLTYTGLISDVRIVRFIGEFLEVFNYSVTFVIYSVTSKNFRKDYKDLFHSCNCKLCYNPTSRESSASNAQQQLRRESSSSKTVETILVANCLSYQHDNGNNPSR</sequence>
<evidence type="ECO:0000256" key="6">
    <source>
        <dbReference type="ARBA" id="ARBA00023170"/>
    </source>
</evidence>
<feature type="transmembrane region" description="Helical" evidence="8">
    <location>
        <begin position="224"/>
        <end position="243"/>
    </location>
</feature>
<dbReference type="AlphaFoldDB" id="A0A8S3UF05"/>
<keyword evidence="2 8" id="KW-0812">Transmembrane</keyword>
<evidence type="ECO:0000256" key="8">
    <source>
        <dbReference type="SAM" id="Phobius"/>
    </source>
</evidence>
<dbReference type="PROSITE" id="PS50262">
    <property type="entry name" value="G_PROTEIN_RECEP_F1_2"/>
    <property type="match status" value="1"/>
</dbReference>
<keyword evidence="11" id="KW-1185">Reference proteome</keyword>
<feature type="domain" description="G-protein coupled receptors family 1 profile" evidence="9">
    <location>
        <begin position="3"/>
        <end position="241"/>
    </location>
</feature>
<comment type="subcellular location">
    <subcellularLocation>
        <location evidence="1">Membrane</location>
        <topology evidence="1">Multi-pass membrane protein</topology>
    </subcellularLocation>
</comment>
<feature type="transmembrane region" description="Helical" evidence="8">
    <location>
        <begin position="20"/>
        <end position="40"/>
    </location>
</feature>
<dbReference type="Proteomes" id="UP000683360">
    <property type="component" value="Unassembled WGS sequence"/>
</dbReference>
<name>A0A8S3UF05_MYTED</name>
<dbReference type="InterPro" id="IPR017452">
    <property type="entry name" value="GPCR_Rhodpsn_7TM"/>
</dbReference>
<dbReference type="GO" id="GO:0004930">
    <property type="term" value="F:G protein-coupled receptor activity"/>
    <property type="evidence" value="ECO:0007669"/>
    <property type="project" value="UniProtKB-KW"/>
</dbReference>
<dbReference type="PANTHER" id="PTHR24243:SF233">
    <property type="entry name" value="THYROTROPIN-RELEASING HORMONE RECEPTOR"/>
    <property type="match status" value="1"/>
</dbReference>
<dbReference type="PANTHER" id="PTHR24243">
    <property type="entry name" value="G-PROTEIN COUPLED RECEPTOR"/>
    <property type="match status" value="1"/>
</dbReference>